<keyword evidence="5 6" id="KW-0472">Membrane</keyword>
<name>A0A1D2LNN9_BROTH</name>
<feature type="transmembrane region" description="Helical" evidence="6">
    <location>
        <begin position="459"/>
        <end position="480"/>
    </location>
</feature>
<dbReference type="PROSITE" id="PS50156">
    <property type="entry name" value="SSD"/>
    <property type="match status" value="2"/>
</dbReference>
<dbReference type="Pfam" id="PF03176">
    <property type="entry name" value="MMPL"/>
    <property type="match status" value="2"/>
</dbReference>
<dbReference type="Gene3D" id="1.20.1640.10">
    <property type="entry name" value="Multidrug efflux transporter AcrB transmembrane domain"/>
    <property type="match status" value="2"/>
</dbReference>
<dbReference type="InterPro" id="IPR004869">
    <property type="entry name" value="MMPL_dom"/>
</dbReference>
<evidence type="ECO:0000259" key="7">
    <source>
        <dbReference type="PROSITE" id="PS50156"/>
    </source>
</evidence>
<evidence type="ECO:0000256" key="5">
    <source>
        <dbReference type="ARBA" id="ARBA00023136"/>
    </source>
</evidence>
<evidence type="ECO:0000256" key="4">
    <source>
        <dbReference type="ARBA" id="ARBA00022989"/>
    </source>
</evidence>
<feature type="transmembrane region" description="Helical" evidence="6">
    <location>
        <begin position="12"/>
        <end position="34"/>
    </location>
</feature>
<evidence type="ECO:0000313" key="8">
    <source>
        <dbReference type="EMBL" id="ATF25780.1"/>
    </source>
</evidence>
<dbReference type="PANTHER" id="PTHR33406">
    <property type="entry name" value="MEMBRANE PROTEIN MJ1562-RELATED"/>
    <property type="match status" value="1"/>
</dbReference>
<feature type="transmembrane region" description="Helical" evidence="6">
    <location>
        <begin position="732"/>
        <end position="749"/>
    </location>
</feature>
<protein>
    <recommendedName>
        <fullName evidence="7">SSD domain-containing protein</fullName>
    </recommendedName>
</protein>
<dbReference type="RefSeq" id="WP_069126216.1">
    <property type="nucleotide sequence ID" value="NZ_CP023483.1"/>
</dbReference>
<dbReference type="SUPFAM" id="SSF82866">
    <property type="entry name" value="Multidrug efflux transporter AcrB transmembrane domain"/>
    <property type="match status" value="2"/>
</dbReference>
<feature type="transmembrane region" description="Helical" evidence="6">
    <location>
        <begin position="382"/>
        <end position="403"/>
    </location>
</feature>
<gene>
    <name evidence="8" type="ORF">CNY62_04880</name>
</gene>
<feature type="transmembrane region" description="Helical" evidence="6">
    <location>
        <begin position="803"/>
        <end position="826"/>
    </location>
</feature>
<feature type="transmembrane region" description="Helical" evidence="6">
    <location>
        <begin position="327"/>
        <end position="349"/>
    </location>
</feature>
<feature type="transmembrane region" description="Helical" evidence="6">
    <location>
        <begin position="708"/>
        <end position="725"/>
    </location>
</feature>
<feature type="transmembrane region" description="Helical" evidence="6">
    <location>
        <begin position="424"/>
        <end position="447"/>
    </location>
</feature>
<reference evidence="8 9" key="1">
    <citation type="submission" date="2017-09" db="EMBL/GenBank/DDBJ databases">
        <title>Complete Genome Sequences of Two Strains of the Meat Spoilage Bacterium Brochothrix thermosphacta Isolated from Ground Chicken.</title>
        <authorList>
            <person name="Paoli G.C."/>
            <person name="Wijey C."/>
            <person name="Chen C.-Y."/>
            <person name="Nguyen L."/>
            <person name="Yan X."/>
            <person name="Irwin P.L."/>
        </authorList>
    </citation>
    <scope>NUCLEOTIDE SEQUENCE [LARGE SCALE GENOMIC DNA]</scope>
    <source>
        <strain evidence="8 9">BI</strain>
    </source>
</reference>
<evidence type="ECO:0000256" key="2">
    <source>
        <dbReference type="ARBA" id="ARBA00022475"/>
    </source>
</evidence>
<dbReference type="PANTHER" id="PTHR33406:SF13">
    <property type="entry name" value="MEMBRANE PROTEIN YDFJ"/>
    <property type="match status" value="1"/>
</dbReference>
<keyword evidence="2" id="KW-1003">Cell membrane</keyword>
<dbReference type="InterPro" id="IPR000731">
    <property type="entry name" value="SSD"/>
</dbReference>
<dbReference type="KEGG" id="bths:CNY62_04880"/>
<feature type="domain" description="SSD" evidence="7">
    <location>
        <begin position="362"/>
        <end position="482"/>
    </location>
</feature>
<sequence>MDKLFNKIGHFIIKHAKVNIIVILAVTVFLAFGATKLDMKMGNDVFVSSKSDVYKDTTTYQKNFGGDGIYLLLEGDKDKLISHETAQKITTFSEKATKIEAITGASNYISLMNEMLASNNPSAGFNMSGDSKLSESIQKAIPAAKMKKIESDMQASLSANQSAKIQEYMQSLLTDPQKMTVGQQIAGLGAAATPEQQAGIVQSTLTPEQRQKVEAYTQSILTKKQSANMQEAVIKAMPKIQDMDNSLLRQIVFSDKGKIPTALEKIIPNNGGNVLIMLNTSDDTEMDTAVHTNEELKKLVKNTDFGDGITVKLAGGPIIQGDVQGEVMTTMTVMLSLSVVLMIVVLLVVFPVRRRVISLGFVLIGLIWTFGFMGWVGIPITLATMATLPIIIGLGTDFGVQFHNRYEEEFKKSDYKADEATVTAIRHIGPAVGIAVAIMALSFLTMFLSKAPMMQQFGLTLALGVIFCYIVELVLMFSTFNMMDKKKKKGEVKIKNNDETWLSRGLGSYAKLVGKFAAPILIVGVILAGIGFSVEKSIPTETNMMKMIPQEMKALQNTNYLQETVGSTTFISYLIEADDVTQPEVVSWMKTFGDKVKGEFKDVTGVTSVATYVEDIEGKGTVKKDNEKLPESVSQLPKSVQEMVVSKNKHYATLQFQIDNNLSSADQLALLNKITAKIDAGKGISVKPAGAQVMMLFGIDNIGANSNLMIGAGLLIIFVGLFLVYRRVKHAIYPIIPILLVLGFSPLLLKMLGMSYNPLTTALSCLVLGIGTEFTILIMERFREEEAKGLATKEAIHVSLSKVGQAITVSGLTVIVGFSTLMFVSFPILRDFGITTVLDTLLCLICALTVLPALIILFRKR</sequence>
<evidence type="ECO:0000256" key="3">
    <source>
        <dbReference type="ARBA" id="ARBA00022692"/>
    </source>
</evidence>
<organism evidence="8 9">
    <name type="scientific">Brochothrix thermosphacta</name>
    <name type="common">Microbacterium thermosphactum</name>
    <dbReference type="NCBI Taxonomy" id="2756"/>
    <lineage>
        <taxon>Bacteria</taxon>
        <taxon>Bacillati</taxon>
        <taxon>Bacillota</taxon>
        <taxon>Bacilli</taxon>
        <taxon>Bacillales</taxon>
        <taxon>Listeriaceae</taxon>
        <taxon>Brochothrix</taxon>
    </lineage>
</organism>
<evidence type="ECO:0000313" key="9">
    <source>
        <dbReference type="Proteomes" id="UP000243591"/>
    </source>
</evidence>
<dbReference type="Proteomes" id="UP000243591">
    <property type="component" value="Chromosome"/>
</dbReference>
<dbReference type="EMBL" id="CP023483">
    <property type="protein sequence ID" value="ATF25780.1"/>
    <property type="molecule type" value="Genomic_DNA"/>
</dbReference>
<evidence type="ECO:0000256" key="1">
    <source>
        <dbReference type="ARBA" id="ARBA00004651"/>
    </source>
</evidence>
<dbReference type="NCBIfam" id="TIGR00921">
    <property type="entry name" value="2A067"/>
    <property type="match status" value="1"/>
</dbReference>
<comment type="subcellular location">
    <subcellularLocation>
        <location evidence="1">Cell membrane</location>
        <topology evidence="1">Multi-pass membrane protein</topology>
    </subcellularLocation>
</comment>
<feature type="domain" description="SSD" evidence="7">
    <location>
        <begin position="731"/>
        <end position="857"/>
    </location>
</feature>
<feature type="transmembrane region" description="Helical" evidence="6">
    <location>
        <begin position="512"/>
        <end position="534"/>
    </location>
</feature>
<dbReference type="AlphaFoldDB" id="A0A1D2LNN9"/>
<keyword evidence="9" id="KW-1185">Reference proteome</keyword>
<feature type="transmembrane region" description="Helical" evidence="6">
    <location>
        <begin position="356"/>
        <end position="376"/>
    </location>
</feature>
<evidence type="ECO:0000256" key="6">
    <source>
        <dbReference type="SAM" id="Phobius"/>
    </source>
</evidence>
<proteinExistence type="predicted"/>
<keyword evidence="3 6" id="KW-0812">Transmembrane</keyword>
<keyword evidence="4 6" id="KW-1133">Transmembrane helix</keyword>
<dbReference type="InterPro" id="IPR050545">
    <property type="entry name" value="Mycobact_MmpL"/>
</dbReference>
<feature type="transmembrane region" description="Helical" evidence="6">
    <location>
        <begin position="761"/>
        <end position="782"/>
    </location>
</feature>
<dbReference type="GO" id="GO:0005886">
    <property type="term" value="C:plasma membrane"/>
    <property type="evidence" value="ECO:0007669"/>
    <property type="project" value="UniProtKB-SubCell"/>
</dbReference>
<dbReference type="OrthoDB" id="9809027at2"/>
<accession>A0A1D2LNN9</accession>
<feature type="transmembrane region" description="Helical" evidence="6">
    <location>
        <begin position="832"/>
        <end position="858"/>
    </location>
</feature>